<dbReference type="InterPro" id="IPR008030">
    <property type="entry name" value="NmrA-like"/>
</dbReference>
<dbReference type="EMBL" id="CP035485">
    <property type="protein sequence ID" value="QDI90683.1"/>
    <property type="molecule type" value="Genomic_DNA"/>
</dbReference>
<dbReference type="PANTHER" id="PTHR47129">
    <property type="entry name" value="QUINONE OXIDOREDUCTASE 2"/>
    <property type="match status" value="1"/>
</dbReference>
<dbReference type="OrthoDB" id="152510at2"/>
<sequence length="291" mass="32090">MKKILVTGATGNLGSLTIDHLLNKKHVSAERIVAMVRDKKRAEHLSNKGVELRVGDYNDMDSLKEAFTGIEKLLVVSSPSLDNVERLKQQYNVVMAAKLANVKHTFLVSLADADKRLFGLEDVDMATEHMIRAVDLPFTFMRNGVYLDEIKFDLKNAIGKEELVSSTISNGFNFVLRSDLALANATVLSEEGHENKIYNLVNSELITYPEIASILTEITGTEIGYRESSDKEVIKNLTDSGVSKEGAELLVLSFQKNIAEGAFQSTSDDLNQLIGECSTKKAIASIIEFSD</sequence>
<evidence type="ECO:0000313" key="3">
    <source>
        <dbReference type="Proteomes" id="UP000319756"/>
    </source>
</evidence>
<dbReference type="InterPro" id="IPR036291">
    <property type="entry name" value="NAD(P)-bd_dom_sf"/>
</dbReference>
<dbReference type="CDD" id="cd05269">
    <property type="entry name" value="TMR_SDR_a"/>
    <property type="match status" value="1"/>
</dbReference>
<gene>
    <name evidence="2" type="ORF">EPH95_05400</name>
</gene>
<dbReference type="Gene3D" id="3.90.25.10">
    <property type="entry name" value="UDP-galactose 4-epimerase, domain 1"/>
    <property type="match status" value="1"/>
</dbReference>
<evidence type="ECO:0000313" key="2">
    <source>
        <dbReference type="EMBL" id="QDI90683.1"/>
    </source>
</evidence>
<dbReference type="InterPro" id="IPR052718">
    <property type="entry name" value="NmrA-type_oxidoreductase"/>
</dbReference>
<accession>A0A514LFS7</accession>
<dbReference type="SUPFAM" id="SSF51735">
    <property type="entry name" value="NAD(P)-binding Rossmann-fold domains"/>
    <property type="match status" value="1"/>
</dbReference>
<name>A0A514LFS7_9BACI</name>
<feature type="domain" description="NmrA-like" evidence="1">
    <location>
        <begin position="2"/>
        <end position="245"/>
    </location>
</feature>
<dbReference type="PANTHER" id="PTHR47129:SF1">
    <property type="entry name" value="NMRA-LIKE DOMAIN-CONTAINING PROTEIN"/>
    <property type="match status" value="1"/>
</dbReference>
<proteinExistence type="predicted"/>
<dbReference type="AlphaFoldDB" id="A0A514LFS7"/>
<evidence type="ECO:0000259" key="1">
    <source>
        <dbReference type="Pfam" id="PF05368"/>
    </source>
</evidence>
<reference evidence="3" key="1">
    <citation type="submission" date="2019-01" db="EMBL/GenBank/DDBJ databases">
        <title>Genomic analysis of Salicibibacter sp. NKC3-5.</title>
        <authorList>
            <person name="Oh Y.J."/>
        </authorList>
    </citation>
    <scope>NUCLEOTIDE SEQUENCE [LARGE SCALE GENOMIC DNA]</scope>
    <source>
        <strain evidence="3">NKC3-5</strain>
    </source>
</reference>
<organism evidence="2 3">
    <name type="scientific">Salicibibacter halophilus</name>
    <dbReference type="NCBI Taxonomy" id="2502791"/>
    <lineage>
        <taxon>Bacteria</taxon>
        <taxon>Bacillati</taxon>
        <taxon>Bacillota</taxon>
        <taxon>Bacilli</taxon>
        <taxon>Bacillales</taxon>
        <taxon>Bacillaceae</taxon>
        <taxon>Salicibibacter</taxon>
    </lineage>
</organism>
<dbReference type="Proteomes" id="UP000319756">
    <property type="component" value="Chromosome"/>
</dbReference>
<dbReference type="Pfam" id="PF05368">
    <property type="entry name" value="NmrA"/>
    <property type="match status" value="1"/>
</dbReference>
<dbReference type="RefSeq" id="WP_142087983.1">
    <property type="nucleotide sequence ID" value="NZ_CP035485.1"/>
</dbReference>
<protein>
    <submittedName>
        <fullName evidence="2">SDR family oxidoreductase</fullName>
    </submittedName>
</protein>
<dbReference type="KEGG" id="sale:EPH95_05400"/>
<dbReference type="Gene3D" id="3.40.50.720">
    <property type="entry name" value="NAD(P)-binding Rossmann-like Domain"/>
    <property type="match status" value="1"/>
</dbReference>
<keyword evidence="3" id="KW-1185">Reference proteome</keyword>